<name>A0A7S4GFC1_9EUGL</name>
<gene>
    <name evidence="2" type="ORF">EGYM00163_LOCUS46464</name>
</gene>
<evidence type="ECO:0000313" key="2">
    <source>
        <dbReference type="EMBL" id="CAE0835160.1"/>
    </source>
</evidence>
<accession>A0A7S4GFC1</accession>
<reference evidence="2" key="1">
    <citation type="submission" date="2021-01" db="EMBL/GenBank/DDBJ databases">
        <authorList>
            <person name="Corre E."/>
            <person name="Pelletier E."/>
            <person name="Niang G."/>
            <person name="Scheremetjew M."/>
            <person name="Finn R."/>
            <person name="Kale V."/>
            <person name="Holt S."/>
            <person name="Cochrane G."/>
            <person name="Meng A."/>
            <person name="Brown T."/>
            <person name="Cohen L."/>
        </authorList>
    </citation>
    <scope>NUCLEOTIDE SEQUENCE</scope>
    <source>
        <strain evidence="2">CCMP1594</strain>
    </source>
</reference>
<sequence length="100" mass="10993">MPGGPGRADGWMGIWKILAPLFWWGSVILKGLNRLQRRPKNFFTIFSLCATLGGGWVCSPTSTSGVGGFLCAHWCLLAAVCAADSWWCCVHPHLGQFWLL</sequence>
<evidence type="ECO:0000256" key="1">
    <source>
        <dbReference type="SAM" id="Phobius"/>
    </source>
</evidence>
<keyword evidence="1" id="KW-0812">Transmembrane</keyword>
<keyword evidence="1" id="KW-0472">Membrane</keyword>
<keyword evidence="1" id="KW-1133">Transmembrane helix</keyword>
<organism evidence="2">
    <name type="scientific">Eutreptiella gymnastica</name>
    <dbReference type="NCBI Taxonomy" id="73025"/>
    <lineage>
        <taxon>Eukaryota</taxon>
        <taxon>Discoba</taxon>
        <taxon>Euglenozoa</taxon>
        <taxon>Euglenida</taxon>
        <taxon>Spirocuta</taxon>
        <taxon>Euglenophyceae</taxon>
        <taxon>Eutreptiales</taxon>
        <taxon>Eutreptiaceae</taxon>
        <taxon>Eutreptiella</taxon>
    </lineage>
</organism>
<proteinExistence type="predicted"/>
<protein>
    <submittedName>
        <fullName evidence="2">Uncharacterized protein</fullName>
    </submittedName>
</protein>
<feature type="transmembrane region" description="Helical" evidence="1">
    <location>
        <begin position="12"/>
        <end position="32"/>
    </location>
</feature>
<dbReference type="EMBL" id="HBJA01135194">
    <property type="protein sequence ID" value="CAE0835160.1"/>
    <property type="molecule type" value="Transcribed_RNA"/>
</dbReference>
<dbReference type="AlphaFoldDB" id="A0A7S4GFC1"/>